<organism evidence="1 2">
    <name type="scientific">Mikania micrantha</name>
    <name type="common">bitter vine</name>
    <dbReference type="NCBI Taxonomy" id="192012"/>
    <lineage>
        <taxon>Eukaryota</taxon>
        <taxon>Viridiplantae</taxon>
        <taxon>Streptophyta</taxon>
        <taxon>Embryophyta</taxon>
        <taxon>Tracheophyta</taxon>
        <taxon>Spermatophyta</taxon>
        <taxon>Magnoliopsida</taxon>
        <taxon>eudicotyledons</taxon>
        <taxon>Gunneridae</taxon>
        <taxon>Pentapetalae</taxon>
        <taxon>asterids</taxon>
        <taxon>campanulids</taxon>
        <taxon>Asterales</taxon>
        <taxon>Asteraceae</taxon>
        <taxon>Asteroideae</taxon>
        <taxon>Heliantheae alliance</taxon>
        <taxon>Eupatorieae</taxon>
        <taxon>Mikania</taxon>
    </lineage>
</organism>
<keyword evidence="2" id="KW-1185">Reference proteome</keyword>
<evidence type="ECO:0000313" key="1">
    <source>
        <dbReference type="EMBL" id="KAD4983031.1"/>
    </source>
</evidence>
<dbReference type="Proteomes" id="UP000326396">
    <property type="component" value="Linkage Group LG18"/>
</dbReference>
<evidence type="ECO:0000313" key="2">
    <source>
        <dbReference type="Proteomes" id="UP000326396"/>
    </source>
</evidence>
<protein>
    <submittedName>
        <fullName evidence="1">Uncharacterized protein</fullName>
    </submittedName>
</protein>
<gene>
    <name evidence="1" type="ORF">E3N88_19702</name>
</gene>
<reference evidence="1 2" key="1">
    <citation type="submission" date="2019-05" db="EMBL/GenBank/DDBJ databases">
        <title>Mikania micrantha, genome provides insights into the molecular mechanism of rapid growth.</title>
        <authorList>
            <person name="Liu B."/>
        </authorList>
    </citation>
    <scope>NUCLEOTIDE SEQUENCE [LARGE SCALE GENOMIC DNA]</scope>
    <source>
        <strain evidence="1">NLD-2019</strain>
        <tissue evidence="1">Leaf</tissue>
    </source>
</reference>
<accession>A0A5N6NP35</accession>
<sequence>MIKTRTGKKTSRRKLQHPSILFLHHVFQEAIIEANLDKVLSFYTWEVIDLQKEKLVLEFAKYEYLQATKPDAPTIKAEIGMQVKPHQRQLFMSTYSHIRIKILQHFIRQTSQGRYHMKEGSVIANAYHFKPLKDTTTTKVSSLLQMHKLMANWIYMRLTFGADQVSKLAEQENLQAKKPDAPHDLPIYLPAS</sequence>
<proteinExistence type="predicted"/>
<name>A0A5N6NP35_9ASTR</name>
<dbReference type="AlphaFoldDB" id="A0A5N6NP35"/>
<dbReference type="EMBL" id="SZYD01000010">
    <property type="protein sequence ID" value="KAD4983031.1"/>
    <property type="molecule type" value="Genomic_DNA"/>
</dbReference>
<comment type="caution">
    <text evidence="1">The sequence shown here is derived from an EMBL/GenBank/DDBJ whole genome shotgun (WGS) entry which is preliminary data.</text>
</comment>